<reference evidence="1 2" key="1">
    <citation type="journal article" date="2020" name="Antonie Van Leeuwenhoek">
        <title>Rhodopirellula heiligendammensis sp. nov., Rhodopirellula pilleata sp. nov., and Rhodopirellula solitaria sp. nov. isolated from natural or artificial marine surfaces in Northern Germany and California, USA, and emended description of the genus Rhodopirellula.</title>
        <authorList>
            <person name="Kallscheuer N."/>
            <person name="Wiegand S."/>
            <person name="Jogler M."/>
            <person name="Boedeker C."/>
            <person name="Peeters S.H."/>
            <person name="Rast P."/>
            <person name="Heuer A."/>
            <person name="Jetten M.S.M."/>
            <person name="Rohde M."/>
            <person name="Jogler C."/>
        </authorList>
    </citation>
    <scope>NUCLEOTIDE SEQUENCE [LARGE SCALE GENOMIC DNA]</scope>
    <source>
        <strain evidence="1 2">Poly21</strain>
    </source>
</reference>
<organism evidence="1 2">
    <name type="scientific">Allorhodopirellula heiligendammensis</name>
    <dbReference type="NCBI Taxonomy" id="2714739"/>
    <lineage>
        <taxon>Bacteria</taxon>
        <taxon>Pseudomonadati</taxon>
        <taxon>Planctomycetota</taxon>
        <taxon>Planctomycetia</taxon>
        <taxon>Pirellulales</taxon>
        <taxon>Pirellulaceae</taxon>
        <taxon>Allorhodopirellula</taxon>
    </lineage>
</organism>
<evidence type="ECO:0000313" key="2">
    <source>
        <dbReference type="Proteomes" id="UP000319908"/>
    </source>
</evidence>
<evidence type="ECO:0000313" key="1">
    <source>
        <dbReference type="EMBL" id="TWU16336.1"/>
    </source>
</evidence>
<keyword evidence="2" id="KW-1185">Reference proteome</keyword>
<protein>
    <submittedName>
        <fullName evidence="1">Uncharacterized protein</fullName>
    </submittedName>
</protein>
<dbReference type="EMBL" id="SJPU01000002">
    <property type="protein sequence ID" value="TWU16336.1"/>
    <property type="molecule type" value="Genomic_DNA"/>
</dbReference>
<proteinExistence type="predicted"/>
<name>A0A5C6BYI3_9BACT</name>
<dbReference type="Proteomes" id="UP000319908">
    <property type="component" value="Unassembled WGS sequence"/>
</dbReference>
<gene>
    <name evidence="1" type="ORF">Poly21_35410</name>
</gene>
<accession>A0A5C6BYI3</accession>
<comment type="caution">
    <text evidence="1">The sequence shown here is derived from an EMBL/GenBank/DDBJ whole genome shotgun (WGS) entry which is preliminary data.</text>
</comment>
<dbReference type="AlphaFoldDB" id="A0A5C6BYI3"/>
<sequence>MVGSDCIEHTYLYAFFSTDPFTMWQIHDSSCAQPDEFKNGLHGHWMVEGPCETQPKQQHQDWICAASGGGLGIEFGNREGSLQLTVSNVGGQDLPTAAEQYVCGDAWKVSFPQSTGQYSLRMSVRVVQATATRIVWEPTFSIQTSLLDTAPSLALSARGEPDERLAEFSAAVPEQVGVRARRTEDGGQLIVLLGPTDAPFTKNRCSRTRLDLRIFGEFLEKGVIRKARPWIVMDRSEAGVSASELADYSTQLCQTPLPLTA</sequence>